<feature type="transmembrane region" description="Helical" evidence="10">
    <location>
        <begin position="155"/>
        <end position="176"/>
    </location>
</feature>
<dbReference type="EMBL" id="CP043315">
    <property type="protein sequence ID" value="QEK37833.1"/>
    <property type="molecule type" value="Genomic_DNA"/>
</dbReference>
<keyword evidence="6 10" id="KW-0067">ATP-binding</keyword>
<keyword evidence="8 10" id="KW-0472">Membrane</keyword>
<comment type="function">
    <text evidence="9">Provides the rickettsial cell with host ATP in exchange for rickettsial ADP. This is an obligate exchange system. This energy acquiring activity is an important component of rickettsial parasitism.</text>
</comment>
<dbReference type="RefSeq" id="WP_148980680.1">
    <property type="nucleotide sequence ID" value="NZ_CP043315.1"/>
</dbReference>
<evidence type="ECO:0000256" key="8">
    <source>
        <dbReference type="ARBA" id="ARBA00023136"/>
    </source>
</evidence>
<sequence>MNQNASFINSLQNWSIKIVKIFFPIQAKEIKKYLPTAMMMFIILFNYNIVRILKDSFIIGDAGAEVVNFLKPFVVLPASLLFVIFYSKMSNSFSEKNVFYVSVLPFIAFNIIFTHILYPNVSWLHPSAETIAGLKASYPKLRSIFPVYGLWTYSLYYTFSELWGTVAMNLLFWQFVNRIVSTDEAKRFYPSFGLVGNIGFTLGSVLLLKTVTVATKDTGAFAKQFTNVMNIVILLSFALVVLYWAINKFVLSDPSMLPCEEKVKKKKKAKPSLSESFKIVFSSKYLGLIMLLIFSYNAMINLVEVTWKSQVKAYTSVADKEISKANYTAFVARTNIYTGLVSIALFVAANYLLSRFKWIISASITPIIMVSTSVLFFLFTVFPSIATPMTAFFSSTPLFMAVVFGAIQNVASKSTKYSLFDPTKEMTYIPLDKELKSKGKAAVDIAGSRISKSFGSALQGVLLTVFGFSTQLQIAPYLMIFVISIGILWFIAVKLLAKEYASALQEKCEEDKK</sequence>
<dbReference type="Proteomes" id="UP000325155">
    <property type="component" value="Chromosome"/>
</dbReference>
<gene>
    <name evidence="11" type="ORF">FZC35_00315</name>
</gene>
<evidence type="ECO:0000256" key="10">
    <source>
        <dbReference type="RuleBase" id="RU363121"/>
    </source>
</evidence>
<reference evidence="11 12" key="1">
    <citation type="submission" date="2019-08" db="EMBL/GenBank/DDBJ databases">
        <title>Highly reduced genomes of protist endosymbionts show evolutionary convergence.</title>
        <authorList>
            <person name="George E."/>
            <person name="Husnik F."/>
            <person name="Tashyreva D."/>
            <person name="Prokopchuk G."/>
            <person name="Horak A."/>
            <person name="Kwong W.K."/>
            <person name="Lukes J."/>
            <person name="Keeling P.J."/>
        </authorList>
    </citation>
    <scope>NUCLEOTIDE SEQUENCE [LARGE SCALE GENOMIC DNA]</scope>
    <source>
        <strain evidence="11">1605</strain>
    </source>
</reference>
<dbReference type="GO" id="GO:0005471">
    <property type="term" value="F:ATP:ADP antiporter activity"/>
    <property type="evidence" value="ECO:0007669"/>
    <property type="project" value="InterPro"/>
</dbReference>
<dbReference type="SUPFAM" id="SSF103473">
    <property type="entry name" value="MFS general substrate transporter"/>
    <property type="match status" value="1"/>
</dbReference>
<feature type="transmembrane region" description="Helical" evidence="10">
    <location>
        <begin position="474"/>
        <end position="497"/>
    </location>
</feature>
<keyword evidence="4 10" id="KW-0812">Transmembrane</keyword>
<keyword evidence="12" id="KW-1185">Reference proteome</keyword>
<evidence type="ECO:0000313" key="11">
    <source>
        <dbReference type="EMBL" id="QEK37833.1"/>
    </source>
</evidence>
<evidence type="ECO:0000256" key="2">
    <source>
        <dbReference type="ARBA" id="ARBA00007127"/>
    </source>
</evidence>
<dbReference type="PANTHER" id="PTHR31187">
    <property type="match status" value="1"/>
</dbReference>
<dbReference type="Pfam" id="PF03219">
    <property type="entry name" value="TLC"/>
    <property type="match status" value="1"/>
</dbReference>
<evidence type="ECO:0000256" key="6">
    <source>
        <dbReference type="ARBA" id="ARBA00022840"/>
    </source>
</evidence>
<dbReference type="PANTHER" id="PTHR31187:SF1">
    <property type="entry name" value="ADP,ATP CARRIER PROTEIN 1"/>
    <property type="match status" value="1"/>
</dbReference>
<accession>A0A5C0UDW4</accession>
<feature type="transmembrane region" description="Helical" evidence="10">
    <location>
        <begin position="385"/>
        <end position="407"/>
    </location>
</feature>
<comment type="similarity">
    <text evidence="2 10">Belongs to the ADP/ATP translocase tlc family.</text>
</comment>
<feature type="transmembrane region" description="Helical" evidence="10">
    <location>
        <begin position="358"/>
        <end position="379"/>
    </location>
</feature>
<keyword evidence="3 10" id="KW-0813">Transport</keyword>
<feature type="transmembrane region" description="Helical" evidence="10">
    <location>
        <begin position="188"/>
        <end position="208"/>
    </location>
</feature>
<dbReference type="GO" id="GO:0005524">
    <property type="term" value="F:ATP binding"/>
    <property type="evidence" value="ECO:0007669"/>
    <property type="project" value="UniProtKB-KW"/>
</dbReference>
<name>A0A5C0UDW4_9PROT</name>
<feature type="transmembrane region" description="Helical" evidence="10">
    <location>
        <begin position="285"/>
        <end position="303"/>
    </location>
</feature>
<evidence type="ECO:0000256" key="5">
    <source>
        <dbReference type="ARBA" id="ARBA00022741"/>
    </source>
</evidence>
<dbReference type="InterPro" id="IPR036259">
    <property type="entry name" value="MFS_trans_sf"/>
</dbReference>
<feature type="transmembrane region" description="Helical" evidence="10">
    <location>
        <begin position="69"/>
        <end position="86"/>
    </location>
</feature>
<dbReference type="NCBIfam" id="TIGR00769">
    <property type="entry name" value="AAA"/>
    <property type="match status" value="1"/>
</dbReference>
<dbReference type="OrthoDB" id="19786at2"/>
<evidence type="ECO:0000256" key="7">
    <source>
        <dbReference type="ARBA" id="ARBA00022989"/>
    </source>
</evidence>
<feature type="transmembrane region" description="Helical" evidence="10">
    <location>
        <begin position="228"/>
        <end position="246"/>
    </location>
</feature>
<feature type="transmembrane region" description="Helical" evidence="10">
    <location>
        <begin position="98"/>
        <end position="118"/>
    </location>
</feature>
<proteinExistence type="inferred from homology"/>
<dbReference type="GO" id="GO:0005886">
    <property type="term" value="C:plasma membrane"/>
    <property type="evidence" value="ECO:0007669"/>
    <property type="project" value="UniProtKB-SubCell"/>
</dbReference>
<protein>
    <recommendedName>
        <fullName evidence="10">ADP,ATP carrier protein</fullName>
    </recommendedName>
</protein>
<dbReference type="InterPro" id="IPR004667">
    <property type="entry name" value="ADP_ATP_car_bac_type"/>
</dbReference>
<comment type="subcellular location">
    <subcellularLocation>
        <location evidence="1">Cell membrane</location>
        <topology evidence="1">Multi-pass membrane protein</topology>
    </subcellularLocation>
    <subcellularLocation>
        <location evidence="10">Membrane</location>
        <topology evidence="10">Multi-pass membrane protein</topology>
    </subcellularLocation>
</comment>
<evidence type="ECO:0000256" key="4">
    <source>
        <dbReference type="ARBA" id="ARBA00022692"/>
    </source>
</evidence>
<evidence type="ECO:0000313" key="12">
    <source>
        <dbReference type="Proteomes" id="UP000325155"/>
    </source>
</evidence>
<dbReference type="AlphaFoldDB" id="A0A5C0UDW4"/>
<organism evidence="11 12">
    <name type="scientific">Candidatus Cytomitobacter indipagum</name>
    <dbReference type="NCBI Taxonomy" id="2601575"/>
    <lineage>
        <taxon>Bacteria</taxon>
        <taxon>Pseudomonadati</taxon>
        <taxon>Pseudomonadota</taxon>
        <taxon>Alphaproteobacteria</taxon>
        <taxon>Holosporales</taxon>
        <taxon>Holosporaceae</taxon>
        <taxon>Candidatus Cytomitobacter</taxon>
    </lineage>
</organism>
<feature type="transmembrane region" description="Helical" evidence="10">
    <location>
        <begin position="33"/>
        <end position="49"/>
    </location>
</feature>
<keyword evidence="5 10" id="KW-0547">Nucleotide-binding</keyword>
<evidence type="ECO:0000256" key="9">
    <source>
        <dbReference type="ARBA" id="ARBA00024792"/>
    </source>
</evidence>
<evidence type="ECO:0000256" key="1">
    <source>
        <dbReference type="ARBA" id="ARBA00004651"/>
    </source>
</evidence>
<keyword evidence="7 10" id="KW-1133">Transmembrane helix</keyword>
<dbReference type="KEGG" id="cip:FZC35_00315"/>
<feature type="transmembrane region" description="Helical" evidence="10">
    <location>
        <begin position="336"/>
        <end position="353"/>
    </location>
</feature>
<evidence type="ECO:0000256" key="3">
    <source>
        <dbReference type="ARBA" id="ARBA00022448"/>
    </source>
</evidence>